<name>A0A540M950_MALBA</name>
<evidence type="ECO:0000313" key="2">
    <source>
        <dbReference type="Proteomes" id="UP000315295"/>
    </source>
</evidence>
<organism evidence="1 2">
    <name type="scientific">Malus baccata</name>
    <name type="common">Siberian crab apple</name>
    <name type="synonym">Pyrus baccata</name>
    <dbReference type="NCBI Taxonomy" id="106549"/>
    <lineage>
        <taxon>Eukaryota</taxon>
        <taxon>Viridiplantae</taxon>
        <taxon>Streptophyta</taxon>
        <taxon>Embryophyta</taxon>
        <taxon>Tracheophyta</taxon>
        <taxon>Spermatophyta</taxon>
        <taxon>Magnoliopsida</taxon>
        <taxon>eudicotyledons</taxon>
        <taxon>Gunneridae</taxon>
        <taxon>Pentapetalae</taxon>
        <taxon>rosids</taxon>
        <taxon>fabids</taxon>
        <taxon>Rosales</taxon>
        <taxon>Rosaceae</taxon>
        <taxon>Amygdaloideae</taxon>
        <taxon>Maleae</taxon>
        <taxon>Malus</taxon>
    </lineage>
</organism>
<protein>
    <submittedName>
        <fullName evidence="1">Uncharacterized protein</fullName>
    </submittedName>
</protein>
<gene>
    <name evidence="1" type="ORF">C1H46_019340</name>
</gene>
<keyword evidence="2" id="KW-1185">Reference proteome</keyword>
<reference evidence="1 2" key="1">
    <citation type="journal article" date="2019" name="G3 (Bethesda)">
        <title>Sequencing of a Wild Apple (Malus baccata) Genome Unravels the Differences Between Cultivated and Wild Apple Species Regarding Disease Resistance and Cold Tolerance.</title>
        <authorList>
            <person name="Chen X."/>
        </authorList>
    </citation>
    <scope>NUCLEOTIDE SEQUENCE [LARGE SCALE GENOMIC DNA]</scope>
    <source>
        <strain evidence="2">cv. Shandingzi</strain>
        <tissue evidence="1">Leaves</tissue>
    </source>
</reference>
<dbReference type="AlphaFoldDB" id="A0A540M950"/>
<comment type="caution">
    <text evidence="1">The sequence shown here is derived from an EMBL/GenBank/DDBJ whole genome shotgun (WGS) entry which is preliminary data.</text>
</comment>
<evidence type="ECO:0000313" key="1">
    <source>
        <dbReference type="EMBL" id="TQD95072.1"/>
    </source>
</evidence>
<dbReference type="EMBL" id="VIEB01000327">
    <property type="protein sequence ID" value="TQD95072.1"/>
    <property type="molecule type" value="Genomic_DNA"/>
</dbReference>
<accession>A0A540M950</accession>
<dbReference type="Proteomes" id="UP000315295">
    <property type="component" value="Unassembled WGS sequence"/>
</dbReference>
<proteinExistence type="predicted"/>
<sequence>MLNKDWSSDVNPHSKGIVVKAMNLAVICAIDCGVKPKMKKATATISIRTTCLCGIIHLTLWGGAQCSTALHKGVTEVSVEFYSIDHHDIPLNSYTVKIKRCGVCLLYADDTK</sequence>